<evidence type="ECO:0000256" key="2">
    <source>
        <dbReference type="SAM" id="Phobius"/>
    </source>
</evidence>
<keyword evidence="3" id="KW-0732">Signal</keyword>
<feature type="region of interest" description="Disordered" evidence="1">
    <location>
        <begin position="183"/>
        <end position="210"/>
    </location>
</feature>
<name>A0ABX0HXB8_9BURK</name>
<dbReference type="EMBL" id="JAAOCD010000003">
    <property type="protein sequence ID" value="NHK98457.1"/>
    <property type="molecule type" value="Genomic_DNA"/>
</dbReference>
<feature type="transmembrane region" description="Helical" evidence="2">
    <location>
        <begin position="159"/>
        <end position="180"/>
    </location>
</feature>
<feature type="region of interest" description="Disordered" evidence="1">
    <location>
        <begin position="67"/>
        <end position="141"/>
    </location>
</feature>
<dbReference type="RefSeq" id="WP_009856916.1">
    <property type="nucleotide sequence ID" value="NZ_JAAOCD010000003.1"/>
</dbReference>
<feature type="compositionally biased region" description="Low complexity" evidence="1">
    <location>
        <begin position="129"/>
        <end position="141"/>
    </location>
</feature>
<sequence>MPGSPRAAVVSLAFGASCCLAAPATGVPDTPPAAPGPSASTATAGGIDVVPGASQTIRLLLELQNGQPQAATGSDGTNPARARPQDSARSGTAAVMQEPQEHDVAGGHTEAAAEPSTQWTGGPAGAGGEPSAAPAPSPVRSAEPSAVRRAVAYLREHRLQVFVGGLIVLAVAAIGTVVSARQRSARARRRVTADPVRPTRHRRPQSPPSR</sequence>
<feature type="signal peptide" evidence="3">
    <location>
        <begin position="1"/>
        <end position="21"/>
    </location>
</feature>
<feature type="compositionally biased region" description="Low complexity" evidence="1">
    <location>
        <begin position="36"/>
        <end position="46"/>
    </location>
</feature>
<evidence type="ECO:0000313" key="5">
    <source>
        <dbReference type="Proteomes" id="UP000802098"/>
    </source>
</evidence>
<evidence type="ECO:0000313" key="4">
    <source>
        <dbReference type="EMBL" id="NHK98457.1"/>
    </source>
</evidence>
<reference evidence="4 5" key="1">
    <citation type="submission" date="2020-03" db="EMBL/GenBank/DDBJ databases">
        <title>Rubrivivax benzoatilyticus JA2 (sequenced after 10 years sub-culturing).</title>
        <authorList>
            <person name="Gupta D."/>
            <person name="Chintalapati S."/>
            <person name="Chintalapati V.R."/>
        </authorList>
    </citation>
    <scope>NUCLEOTIDE SEQUENCE [LARGE SCALE GENOMIC DNA]</scope>
    <source>
        <strain evidence="4 5">JA2-Mal</strain>
    </source>
</reference>
<accession>A0ABX0HXB8</accession>
<organism evidence="4 5">
    <name type="scientific">Rubrivivax benzoatilyticus</name>
    <dbReference type="NCBI Taxonomy" id="316997"/>
    <lineage>
        <taxon>Bacteria</taxon>
        <taxon>Pseudomonadati</taxon>
        <taxon>Pseudomonadota</taxon>
        <taxon>Betaproteobacteria</taxon>
        <taxon>Burkholderiales</taxon>
        <taxon>Sphaerotilaceae</taxon>
        <taxon>Rubrivivax</taxon>
    </lineage>
</organism>
<keyword evidence="5" id="KW-1185">Reference proteome</keyword>
<feature type="chain" id="PRO_5045931936" evidence="3">
    <location>
        <begin position="22"/>
        <end position="210"/>
    </location>
</feature>
<keyword evidence="2" id="KW-0472">Membrane</keyword>
<evidence type="ECO:0000256" key="1">
    <source>
        <dbReference type="SAM" id="MobiDB-lite"/>
    </source>
</evidence>
<feature type="compositionally biased region" description="Polar residues" evidence="1">
    <location>
        <begin position="67"/>
        <end position="77"/>
    </location>
</feature>
<evidence type="ECO:0000256" key="3">
    <source>
        <dbReference type="SAM" id="SignalP"/>
    </source>
</evidence>
<gene>
    <name evidence="4" type="ORF">G7087_08740</name>
</gene>
<keyword evidence="2" id="KW-0812">Transmembrane</keyword>
<feature type="region of interest" description="Disordered" evidence="1">
    <location>
        <begin position="28"/>
        <end position="47"/>
    </location>
</feature>
<dbReference type="Proteomes" id="UP000802098">
    <property type="component" value="Unassembled WGS sequence"/>
</dbReference>
<proteinExistence type="predicted"/>
<dbReference type="PROSITE" id="PS51257">
    <property type="entry name" value="PROKAR_LIPOPROTEIN"/>
    <property type="match status" value="1"/>
</dbReference>
<comment type="caution">
    <text evidence="4">The sequence shown here is derived from an EMBL/GenBank/DDBJ whole genome shotgun (WGS) entry which is preliminary data.</text>
</comment>
<keyword evidence="2" id="KW-1133">Transmembrane helix</keyword>
<protein>
    <submittedName>
        <fullName evidence="4">Uncharacterized protein</fullName>
    </submittedName>
</protein>